<dbReference type="EMBL" id="SJPX01000001">
    <property type="protein sequence ID" value="TWU58100.1"/>
    <property type="molecule type" value="Genomic_DNA"/>
</dbReference>
<evidence type="ECO:0000256" key="1">
    <source>
        <dbReference type="ARBA" id="ARBA00008007"/>
    </source>
</evidence>
<dbReference type="Proteomes" id="UP000317977">
    <property type="component" value="Unassembled WGS sequence"/>
</dbReference>
<dbReference type="OrthoDB" id="9779910at2"/>
<evidence type="ECO:0000259" key="2">
    <source>
        <dbReference type="Pfam" id="PF00156"/>
    </source>
</evidence>
<dbReference type="PANTHER" id="PTHR47505:SF1">
    <property type="entry name" value="DNA UTILIZATION PROTEIN YHGH"/>
    <property type="match status" value="1"/>
</dbReference>
<dbReference type="AlphaFoldDB" id="A0A5C6FBY2"/>
<feature type="domain" description="Phosphoribosyltransferase" evidence="2">
    <location>
        <begin position="213"/>
        <end position="277"/>
    </location>
</feature>
<dbReference type="SUPFAM" id="SSF53271">
    <property type="entry name" value="PRTase-like"/>
    <property type="match status" value="1"/>
</dbReference>
<evidence type="ECO:0000259" key="3">
    <source>
        <dbReference type="Pfam" id="PF18912"/>
    </source>
</evidence>
<comment type="caution">
    <text evidence="4">The sequence shown here is derived from an EMBL/GenBank/DDBJ whole genome shotgun (WGS) entry which is preliminary data.</text>
</comment>
<comment type="similarity">
    <text evidence="1">Belongs to the ComF/GntX family.</text>
</comment>
<proteinExistence type="inferred from homology"/>
<reference evidence="4 5" key="1">
    <citation type="submission" date="2019-02" db="EMBL/GenBank/DDBJ databases">
        <title>Deep-cultivation of Planctomycetes and their phenomic and genomic characterization uncovers novel biology.</title>
        <authorList>
            <person name="Wiegand S."/>
            <person name="Jogler M."/>
            <person name="Boedeker C."/>
            <person name="Pinto D."/>
            <person name="Vollmers J."/>
            <person name="Rivas-Marin E."/>
            <person name="Kohn T."/>
            <person name="Peeters S.H."/>
            <person name="Heuer A."/>
            <person name="Rast P."/>
            <person name="Oberbeckmann S."/>
            <person name="Bunk B."/>
            <person name="Jeske O."/>
            <person name="Meyerdierks A."/>
            <person name="Storesund J.E."/>
            <person name="Kallscheuer N."/>
            <person name="Luecker S."/>
            <person name="Lage O.M."/>
            <person name="Pohl T."/>
            <person name="Merkel B.J."/>
            <person name="Hornburger P."/>
            <person name="Mueller R.-W."/>
            <person name="Bruemmer F."/>
            <person name="Labrenz M."/>
            <person name="Spormann A.M."/>
            <person name="Op Den Camp H."/>
            <person name="Overmann J."/>
            <person name="Amann R."/>
            <person name="Jetten M.S.M."/>
            <person name="Mascher T."/>
            <person name="Medema M.H."/>
            <person name="Devos D.P."/>
            <person name="Kaster A.-K."/>
            <person name="Ovreas L."/>
            <person name="Rohde M."/>
            <person name="Galperin M.Y."/>
            <person name="Jogler C."/>
        </authorList>
    </citation>
    <scope>NUCLEOTIDE SEQUENCE [LARGE SCALE GENOMIC DNA]</scope>
    <source>
        <strain evidence="4 5">Poly59</strain>
    </source>
</reference>
<name>A0A5C6FBY2_9BACT</name>
<dbReference type="InterPro" id="IPR000836">
    <property type="entry name" value="PRTase_dom"/>
</dbReference>
<dbReference type="PANTHER" id="PTHR47505">
    <property type="entry name" value="DNA UTILIZATION PROTEIN YHGH"/>
    <property type="match status" value="1"/>
</dbReference>
<dbReference type="CDD" id="cd06223">
    <property type="entry name" value="PRTases_typeI"/>
    <property type="match status" value="1"/>
</dbReference>
<feature type="domain" description="Double zinc ribbon" evidence="3">
    <location>
        <begin position="34"/>
        <end position="101"/>
    </location>
</feature>
<organism evidence="4 5">
    <name type="scientific">Rubripirellula reticaptiva</name>
    <dbReference type="NCBI Taxonomy" id="2528013"/>
    <lineage>
        <taxon>Bacteria</taxon>
        <taxon>Pseudomonadati</taxon>
        <taxon>Planctomycetota</taxon>
        <taxon>Planctomycetia</taxon>
        <taxon>Pirellulales</taxon>
        <taxon>Pirellulaceae</taxon>
        <taxon>Rubripirellula</taxon>
    </lineage>
</organism>
<protein>
    <submittedName>
        <fullName evidence="4">DNA utilization protein GntX</fullName>
    </submittedName>
</protein>
<evidence type="ECO:0000313" key="4">
    <source>
        <dbReference type="EMBL" id="TWU58100.1"/>
    </source>
</evidence>
<evidence type="ECO:0000313" key="5">
    <source>
        <dbReference type="Proteomes" id="UP000317977"/>
    </source>
</evidence>
<dbReference type="Pfam" id="PF18912">
    <property type="entry name" value="DZR_2"/>
    <property type="match status" value="1"/>
</dbReference>
<dbReference type="Gene3D" id="3.40.50.2020">
    <property type="match status" value="1"/>
</dbReference>
<gene>
    <name evidence="4" type="ORF">Poly59_10090</name>
</gene>
<dbReference type="Pfam" id="PF00156">
    <property type="entry name" value="Pribosyltran"/>
    <property type="match status" value="1"/>
</dbReference>
<dbReference type="RefSeq" id="WP_146532884.1">
    <property type="nucleotide sequence ID" value="NZ_SJPX01000001.1"/>
</dbReference>
<sequence length="282" mass="30181">MKNLEKSSEPARETHTERNLGLLQDTWVAAKNAVLELILPPVCRLCNAPVRGDDDFCPVCDTALEMSASAMASACRRCGSPQSIVVNRSAPAESVVECQNCRSHSHEFDAVIALWSYNGRVCDAVVAAKYVHNAPLADAMGRRLGQRAAAYFAGSAVPDCVTYVPSHLTRQMTRGGNAIVSVAQSVAKSLNRPSRGLLKLNRAIAKQAWLDDEARQKNVHGAFSVRKSYASPRSPQIANRHILVVDDVLTTGATADAVAGALKQAGAAKVTWAVTARAVRGH</sequence>
<dbReference type="InterPro" id="IPR044005">
    <property type="entry name" value="DZR_2"/>
</dbReference>
<dbReference type="InterPro" id="IPR029057">
    <property type="entry name" value="PRTase-like"/>
</dbReference>
<dbReference type="InterPro" id="IPR051910">
    <property type="entry name" value="ComF/GntX_DNA_util-trans"/>
</dbReference>
<keyword evidence="5" id="KW-1185">Reference proteome</keyword>
<accession>A0A5C6FBY2</accession>